<reference evidence="3 4" key="1">
    <citation type="submission" date="2023-07" db="EMBL/GenBank/DDBJ databases">
        <title>Description of novel actinomycetes strains, isolated from tidal flat sediment.</title>
        <authorList>
            <person name="Lu C."/>
        </authorList>
    </citation>
    <scope>NUCLEOTIDE SEQUENCE [LARGE SCALE GENOMIC DNA]</scope>
    <source>
        <strain evidence="3 4">SYSU T00b441</strain>
    </source>
</reference>
<evidence type="ECO:0000259" key="2">
    <source>
        <dbReference type="PROSITE" id="PS50206"/>
    </source>
</evidence>
<comment type="caution">
    <text evidence="3">The sequence shown here is derived from an EMBL/GenBank/DDBJ whole genome shotgun (WGS) entry which is preliminary data.</text>
</comment>
<gene>
    <name evidence="3" type="ORF">Q6348_10980</name>
</gene>
<keyword evidence="1" id="KW-0479">Metal-binding</keyword>
<dbReference type="PANTHER" id="PTHR43084:SF1">
    <property type="entry name" value="PERSULFIDE DIOXYGENASE ETHE1, MITOCHONDRIAL"/>
    <property type="match status" value="1"/>
</dbReference>
<sequence length="450" mass="48472">MTATILTLATESLGDRSYLVHDGEVAFVVDPQRDVDRVLAMADEAGVRITHVLETHIHNDYVTGGFGLAQRTGASYHVNADDPVSYERVPTRDGDLIQVGSMTVRAVHTPGHTFTHLSYVLEGERPAVFSGGSLLYGSTGRPDLLGAEHAPVLARHQHASAHRLAELPHQTVVMPTHGFGSFCSATATTADATGSTIGQELRINPALTQDEEEFVEAILAGLDDYPAYYVHMGPRNLEGPAEPDLSSPARADKAELRRRLDAGEWLVDLRTRTAFAAGHVPGTINLGLDGQFSTYLGWLIPWGAPLTLLGSTPEDVAEAQRELVRIGIDRPAAAATGEPREWTDGPLATTPRATFGDLALVRHHRPVVVLDVRRASEWRDGHVAGATNIPLHELVDRIEELPEGEVWVHCAAGYRASAAASLLARNGRRVVHVDEAFTEAATSGLELEAA</sequence>
<organism evidence="3 4">
    <name type="scientific">Actinotalea lenta</name>
    <dbReference type="NCBI Taxonomy" id="3064654"/>
    <lineage>
        <taxon>Bacteria</taxon>
        <taxon>Bacillati</taxon>
        <taxon>Actinomycetota</taxon>
        <taxon>Actinomycetes</taxon>
        <taxon>Micrococcales</taxon>
        <taxon>Cellulomonadaceae</taxon>
        <taxon>Actinotalea</taxon>
    </lineage>
</organism>
<dbReference type="Gene3D" id="3.60.15.10">
    <property type="entry name" value="Ribonuclease Z/Hydroxyacylglutathione hydrolase-like"/>
    <property type="match status" value="1"/>
</dbReference>
<evidence type="ECO:0000256" key="1">
    <source>
        <dbReference type="ARBA" id="ARBA00022723"/>
    </source>
</evidence>
<evidence type="ECO:0000313" key="4">
    <source>
        <dbReference type="Proteomes" id="UP001232536"/>
    </source>
</evidence>
<dbReference type="Gene3D" id="3.40.250.10">
    <property type="entry name" value="Rhodanese-like domain"/>
    <property type="match status" value="2"/>
</dbReference>
<dbReference type="PANTHER" id="PTHR43084">
    <property type="entry name" value="PERSULFIDE DIOXYGENASE ETHE1"/>
    <property type="match status" value="1"/>
</dbReference>
<name>A0ABT9D9Y8_9CELL</name>
<dbReference type="RefSeq" id="WP_304601330.1">
    <property type="nucleotide sequence ID" value="NZ_JAUQYO010000001.1"/>
</dbReference>
<dbReference type="InterPro" id="IPR051682">
    <property type="entry name" value="Mito_Persulfide_Diox"/>
</dbReference>
<dbReference type="SUPFAM" id="SSF52821">
    <property type="entry name" value="Rhodanese/Cell cycle control phosphatase"/>
    <property type="match status" value="2"/>
</dbReference>
<dbReference type="InterPro" id="IPR044528">
    <property type="entry name" value="POD-like_MBL-fold"/>
</dbReference>
<dbReference type="CDD" id="cd07724">
    <property type="entry name" value="POD-like_MBL-fold"/>
    <property type="match status" value="1"/>
</dbReference>
<feature type="domain" description="Rhodanese" evidence="2">
    <location>
        <begin position="363"/>
        <end position="449"/>
    </location>
</feature>
<protein>
    <submittedName>
        <fullName evidence="3">MBL fold metallo-hydrolase</fullName>
    </submittedName>
</protein>
<dbReference type="PROSITE" id="PS50206">
    <property type="entry name" value="RHODANESE_3"/>
    <property type="match status" value="2"/>
</dbReference>
<dbReference type="SMART" id="SM00849">
    <property type="entry name" value="Lactamase_B"/>
    <property type="match status" value="1"/>
</dbReference>
<dbReference type="Proteomes" id="UP001232536">
    <property type="component" value="Unassembled WGS sequence"/>
</dbReference>
<keyword evidence="4" id="KW-1185">Reference proteome</keyword>
<dbReference type="InterPro" id="IPR036873">
    <property type="entry name" value="Rhodanese-like_dom_sf"/>
</dbReference>
<dbReference type="EMBL" id="JAUQYP010000001">
    <property type="protein sequence ID" value="MDO8107719.1"/>
    <property type="molecule type" value="Genomic_DNA"/>
</dbReference>
<dbReference type="Pfam" id="PF00581">
    <property type="entry name" value="Rhodanese"/>
    <property type="match status" value="2"/>
</dbReference>
<dbReference type="SUPFAM" id="SSF56281">
    <property type="entry name" value="Metallo-hydrolase/oxidoreductase"/>
    <property type="match status" value="1"/>
</dbReference>
<accession>A0ABT9D9Y8</accession>
<dbReference type="InterPro" id="IPR001279">
    <property type="entry name" value="Metallo-B-lactamas"/>
</dbReference>
<dbReference type="Pfam" id="PF00753">
    <property type="entry name" value="Lactamase_B"/>
    <property type="match status" value="1"/>
</dbReference>
<feature type="domain" description="Rhodanese" evidence="2">
    <location>
        <begin position="260"/>
        <end position="351"/>
    </location>
</feature>
<dbReference type="InterPro" id="IPR036866">
    <property type="entry name" value="RibonucZ/Hydroxyglut_hydro"/>
</dbReference>
<dbReference type="InterPro" id="IPR001763">
    <property type="entry name" value="Rhodanese-like_dom"/>
</dbReference>
<proteinExistence type="predicted"/>
<evidence type="ECO:0000313" key="3">
    <source>
        <dbReference type="EMBL" id="MDO8107719.1"/>
    </source>
</evidence>
<dbReference type="SMART" id="SM00450">
    <property type="entry name" value="RHOD"/>
    <property type="match status" value="2"/>
</dbReference>